<dbReference type="Gene3D" id="3.40.630.30">
    <property type="match status" value="1"/>
</dbReference>
<reference evidence="4 5" key="1">
    <citation type="submission" date="2017-02" db="EMBL/GenBank/DDBJ databases">
        <authorList>
            <person name="Peterson S.W."/>
        </authorList>
    </citation>
    <scope>NUCLEOTIDE SEQUENCE [LARGE SCALE GENOMIC DNA]</scope>
    <source>
        <strain evidence="4 5">DSM 22335</strain>
    </source>
</reference>
<evidence type="ECO:0000313" key="5">
    <source>
        <dbReference type="Proteomes" id="UP000190888"/>
    </source>
</evidence>
<dbReference type="GO" id="GO:0016747">
    <property type="term" value="F:acyltransferase activity, transferring groups other than amino-acyl groups"/>
    <property type="evidence" value="ECO:0007669"/>
    <property type="project" value="InterPro"/>
</dbReference>
<evidence type="ECO:0000313" key="4">
    <source>
        <dbReference type="EMBL" id="SJZ93885.1"/>
    </source>
</evidence>
<dbReference type="InterPro" id="IPR050832">
    <property type="entry name" value="Bact_Acetyltransf"/>
</dbReference>
<dbReference type="AlphaFoldDB" id="A0A1T4PQR5"/>
<proteinExistence type="predicted"/>
<dbReference type="InterPro" id="IPR016181">
    <property type="entry name" value="Acyl_CoA_acyltransferase"/>
</dbReference>
<evidence type="ECO:0000256" key="1">
    <source>
        <dbReference type="ARBA" id="ARBA00022679"/>
    </source>
</evidence>
<feature type="domain" description="N-acetyltransferase" evidence="3">
    <location>
        <begin position="4"/>
        <end position="163"/>
    </location>
</feature>
<gene>
    <name evidence="4" type="ORF">SAMN04488132_106171</name>
</gene>
<dbReference type="EMBL" id="FUWH01000006">
    <property type="protein sequence ID" value="SJZ93885.1"/>
    <property type="molecule type" value="Genomic_DNA"/>
</dbReference>
<dbReference type="InterPro" id="IPR000182">
    <property type="entry name" value="GNAT_dom"/>
</dbReference>
<accession>A0A1T4PQR5</accession>
<name>A0A1T4PQR5_9BACT</name>
<evidence type="ECO:0000259" key="3">
    <source>
        <dbReference type="PROSITE" id="PS51186"/>
    </source>
</evidence>
<dbReference type="PANTHER" id="PTHR43877:SF2">
    <property type="entry name" value="AMINOALKYLPHOSPHONATE N-ACETYLTRANSFERASE-RELATED"/>
    <property type="match status" value="1"/>
</dbReference>
<keyword evidence="2" id="KW-0012">Acyltransferase</keyword>
<dbReference type="RefSeq" id="WP_078831744.1">
    <property type="nucleotide sequence ID" value="NZ_FUWH01000006.1"/>
</dbReference>
<dbReference type="Proteomes" id="UP000190888">
    <property type="component" value="Unassembled WGS sequence"/>
</dbReference>
<evidence type="ECO:0000256" key="2">
    <source>
        <dbReference type="ARBA" id="ARBA00023315"/>
    </source>
</evidence>
<dbReference type="PANTHER" id="PTHR43877">
    <property type="entry name" value="AMINOALKYLPHOSPHONATE N-ACETYLTRANSFERASE-RELATED-RELATED"/>
    <property type="match status" value="1"/>
</dbReference>
<sequence>MQNLIIRAIAPGDNAALAVIIRKALEEFGAAKPGTVYYDDSTDHLFELFNATPCAEYFTAEYNGTIVGGAGIFPTEGLPANTCELVKMYLTPSARGTGLGRTLIAHCLETAAAAGFEQVYLETMPELKQAVRVYEKFGFNYLTAPIGNTGHDGCGIWMLKQIA</sequence>
<keyword evidence="5" id="KW-1185">Reference proteome</keyword>
<dbReference type="Pfam" id="PF00583">
    <property type="entry name" value="Acetyltransf_1"/>
    <property type="match status" value="1"/>
</dbReference>
<keyword evidence="1 4" id="KW-0808">Transferase</keyword>
<dbReference type="OrthoDB" id="5419426at2"/>
<organism evidence="4 5">
    <name type="scientific">Sediminibacterium ginsengisoli</name>
    <dbReference type="NCBI Taxonomy" id="413434"/>
    <lineage>
        <taxon>Bacteria</taxon>
        <taxon>Pseudomonadati</taxon>
        <taxon>Bacteroidota</taxon>
        <taxon>Chitinophagia</taxon>
        <taxon>Chitinophagales</taxon>
        <taxon>Chitinophagaceae</taxon>
        <taxon>Sediminibacterium</taxon>
    </lineage>
</organism>
<dbReference type="PROSITE" id="PS51186">
    <property type="entry name" value="GNAT"/>
    <property type="match status" value="1"/>
</dbReference>
<dbReference type="CDD" id="cd04301">
    <property type="entry name" value="NAT_SF"/>
    <property type="match status" value="1"/>
</dbReference>
<protein>
    <submittedName>
        <fullName evidence="4">Putative acetyltransferase</fullName>
    </submittedName>
</protein>
<dbReference type="STRING" id="413434.SAMN04488132_106171"/>
<dbReference type="SUPFAM" id="SSF55729">
    <property type="entry name" value="Acyl-CoA N-acyltransferases (Nat)"/>
    <property type="match status" value="1"/>
</dbReference>